<comment type="caution">
    <text evidence="8">The sequence shown here is derived from an EMBL/GenBank/DDBJ whole genome shotgun (WGS) entry which is preliminary data.</text>
</comment>
<comment type="similarity">
    <text evidence="1 7">Belongs to the methyltransferase superfamily. RsmH family.</text>
</comment>
<dbReference type="InterPro" id="IPR002903">
    <property type="entry name" value="RsmH"/>
</dbReference>
<reference evidence="8 9" key="1">
    <citation type="submission" date="2015-11" db="EMBL/GenBank/DDBJ databases">
        <title>Genomic analysis of 38 Legionella species identifies large and diverse effector repertoires.</title>
        <authorList>
            <person name="Burstein D."/>
            <person name="Amaro F."/>
            <person name="Zusman T."/>
            <person name="Lifshitz Z."/>
            <person name="Cohen O."/>
            <person name="Gilbert J.A."/>
            <person name="Pupko T."/>
            <person name="Shuman H.A."/>
            <person name="Segal G."/>
        </authorList>
    </citation>
    <scope>NUCLEOTIDE SEQUENCE [LARGE SCALE GENOMIC DNA]</scope>
    <source>
        <strain evidence="8 9">ATCC 49504</strain>
    </source>
</reference>
<keyword evidence="6 7" id="KW-0949">S-adenosyl-L-methionine</keyword>
<gene>
    <name evidence="8" type="primary">mraW</name>
    <name evidence="7" type="synonym">rsmH</name>
    <name evidence="8" type="ORF">Lgee_1224</name>
</gene>
<dbReference type="GO" id="GO:0005737">
    <property type="term" value="C:cytoplasm"/>
    <property type="evidence" value="ECO:0007669"/>
    <property type="project" value="UniProtKB-SubCell"/>
</dbReference>
<evidence type="ECO:0000256" key="2">
    <source>
        <dbReference type="ARBA" id="ARBA00022490"/>
    </source>
</evidence>
<dbReference type="RefSeq" id="WP_035902115.1">
    <property type="nucleotide sequence ID" value="NZ_CAAAHN010000007.1"/>
</dbReference>
<feature type="binding site" evidence="7">
    <location>
        <begin position="30"/>
        <end position="32"/>
    </location>
    <ligand>
        <name>S-adenosyl-L-methionine</name>
        <dbReference type="ChEBI" id="CHEBI:59789"/>
    </ligand>
</feature>
<comment type="subcellular location">
    <subcellularLocation>
        <location evidence="7">Cytoplasm</location>
    </subcellularLocation>
</comment>
<evidence type="ECO:0000256" key="6">
    <source>
        <dbReference type="ARBA" id="ARBA00022691"/>
    </source>
</evidence>
<evidence type="ECO:0000256" key="5">
    <source>
        <dbReference type="ARBA" id="ARBA00022679"/>
    </source>
</evidence>
<dbReference type="PANTHER" id="PTHR11265:SF0">
    <property type="entry name" value="12S RRNA N4-METHYLCYTIDINE METHYLTRANSFERASE"/>
    <property type="match status" value="1"/>
</dbReference>
<feature type="binding site" evidence="7">
    <location>
        <position position="50"/>
    </location>
    <ligand>
        <name>S-adenosyl-L-methionine</name>
        <dbReference type="ChEBI" id="CHEBI:59789"/>
    </ligand>
</feature>
<organism evidence="8 9">
    <name type="scientific">Legionella geestiana</name>
    <dbReference type="NCBI Taxonomy" id="45065"/>
    <lineage>
        <taxon>Bacteria</taxon>
        <taxon>Pseudomonadati</taxon>
        <taxon>Pseudomonadota</taxon>
        <taxon>Gammaproteobacteria</taxon>
        <taxon>Legionellales</taxon>
        <taxon>Legionellaceae</taxon>
        <taxon>Legionella</taxon>
    </lineage>
</organism>
<evidence type="ECO:0000313" key="8">
    <source>
        <dbReference type="EMBL" id="KTC99732.1"/>
    </source>
</evidence>
<dbReference type="InterPro" id="IPR023397">
    <property type="entry name" value="SAM-dep_MeTrfase_MraW_recog"/>
</dbReference>
<dbReference type="Proteomes" id="UP000054785">
    <property type="component" value="Unassembled WGS sequence"/>
</dbReference>
<feature type="binding site" evidence="7">
    <location>
        <position position="105"/>
    </location>
    <ligand>
        <name>S-adenosyl-L-methionine</name>
        <dbReference type="ChEBI" id="CHEBI:59789"/>
    </ligand>
</feature>
<dbReference type="Pfam" id="PF01795">
    <property type="entry name" value="Methyltransf_5"/>
    <property type="match status" value="1"/>
</dbReference>
<keyword evidence="4 7" id="KW-0489">Methyltransferase</keyword>
<dbReference type="SUPFAM" id="SSF53335">
    <property type="entry name" value="S-adenosyl-L-methionine-dependent methyltransferases"/>
    <property type="match status" value="1"/>
</dbReference>
<dbReference type="GO" id="GO:0070475">
    <property type="term" value="P:rRNA base methylation"/>
    <property type="evidence" value="ECO:0007669"/>
    <property type="project" value="UniProtKB-UniRule"/>
</dbReference>
<evidence type="ECO:0000256" key="4">
    <source>
        <dbReference type="ARBA" id="ARBA00022603"/>
    </source>
</evidence>
<dbReference type="EC" id="2.1.1.199" evidence="7"/>
<dbReference type="PIRSF" id="PIRSF004486">
    <property type="entry name" value="MraW"/>
    <property type="match status" value="1"/>
</dbReference>
<dbReference type="EMBL" id="LNYC01000044">
    <property type="protein sequence ID" value="KTC99732.1"/>
    <property type="molecule type" value="Genomic_DNA"/>
</dbReference>
<dbReference type="STRING" id="45065.Lgee_1224"/>
<comment type="catalytic activity">
    <reaction evidence="7">
        <text>cytidine(1402) in 16S rRNA + S-adenosyl-L-methionine = N(4)-methylcytidine(1402) in 16S rRNA + S-adenosyl-L-homocysteine + H(+)</text>
        <dbReference type="Rhea" id="RHEA:42928"/>
        <dbReference type="Rhea" id="RHEA-COMP:10286"/>
        <dbReference type="Rhea" id="RHEA-COMP:10287"/>
        <dbReference type="ChEBI" id="CHEBI:15378"/>
        <dbReference type="ChEBI" id="CHEBI:57856"/>
        <dbReference type="ChEBI" id="CHEBI:59789"/>
        <dbReference type="ChEBI" id="CHEBI:74506"/>
        <dbReference type="ChEBI" id="CHEBI:82748"/>
        <dbReference type="EC" id="2.1.1.199"/>
    </reaction>
</comment>
<dbReference type="FunFam" id="1.10.150.170:FF:000001">
    <property type="entry name" value="Ribosomal RNA small subunit methyltransferase H"/>
    <property type="match status" value="1"/>
</dbReference>
<keyword evidence="3 7" id="KW-0698">rRNA processing</keyword>
<feature type="binding site" evidence="7">
    <location>
        <position position="76"/>
    </location>
    <ligand>
        <name>S-adenosyl-L-methionine</name>
        <dbReference type="ChEBI" id="CHEBI:59789"/>
    </ligand>
</feature>
<name>A0A0W0TVV2_9GAMM</name>
<dbReference type="Gene3D" id="1.10.150.170">
    <property type="entry name" value="Putative methyltransferase TM0872, insert domain"/>
    <property type="match status" value="1"/>
</dbReference>
<sequence>MHQPVMLKEVIEALAIKPDGVYVDATFGRGGHTRGILASLAPEGRVMAIDRDAEAIAHAGEVFKDEPRLHLYHGSFAELANAVEQAGLTGMVNGILMDLGVSSPQLDTPERGFSFMQDGPLDMRMDTRQPLSAARFVNEASVDEMTQVFREYGEERFSGRIARAIAESRAKAPLERTLQLAEIVKAANPRWERHKHPATRVFQAIRIHVNAEMESLKAALSQSMKVLAPEGRLAVISFHSLEDRVVKQFMRNLEQGDVLPREVPVRFEAQDKVFRRVGKAIKAGEQEVADNVRARSAVLRTGEKIR</sequence>
<evidence type="ECO:0000313" key="9">
    <source>
        <dbReference type="Proteomes" id="UP000054785"/>
    </source>
</evidence>
<dbReference type="Gene3D" id="3.40.50.150">
    <property type="entry name" value="Vaccinia Virus protein VP39"/>
    <property type="match status" value="1"/>
</dbReference>
<dbReference type="SUPFAM" id="SSF81799">
    <property type="entry name" value="Putative methyltransferase TM0872, insert domain"/>
    <property type="match status" value="1"/>
</dbReference>
<dbReference type="GO" id="GO:0071424">
    <property type="term" value="F:rRNA (cytosine-N4-)-methyltransferase activity"/>
    <property type="evidence" value="ECO:0007669"/>
    <property type="project" value="UniProtKB-UniRule"/>
</dbReference>
<evidence type="ECO:0000256" key="1">
    <source>
        <dbReference type="ARBA" id="ARBA00010396"/>
    </source>
</evidence>
<comment type="function">
    <text evidence="7">Specifically methylates the N4 position of cytidine in position 1402 (C1402) of 16S rRNA.</text>
</comment>
<evidence type="ECO:0000256" key="3">
    <source>
        <dbReference type="ARBA" id="ARBA00022552"/>
    </source>
</evidence>
<feature type="binding site" evidence="7">
    <location>
        <position position="98"/>
    </location>
    <ligand>
        <name>S-adenosyl-L-methionine</name>
        <dbReference type="ChEBI" id="CHEBI:59789"/>
    </ligand>
</feature>
<evidence type="ECO:0000256" key="7">
    <source>
        <dbReference type="HAMAP-Rule" id="MF_01007"/>
    </source>
</evidence>
<proteinExistence type="inferred from homology"/>
<dbReference type="AlphaFoldDB" id="A0A0W0TVV2"/>
<dbReference type="HAMAP" id="MF_01007">
    <property type="entry name" value="16SrRNA_methyltr_H"/>
    <property type="match status" value="1"/>
</dbReference>
<dbReference type="PANTHER" id="PTHR11265">
    <property type="entry name" value="S-ADENOSYL-METHYLTRANSFERASE MRAW"/>
    <property type="match status" value="1"/>
</dbReference>
<keyword evidence="9" id="KW-1185">Reference proteome</keyword>
<keyword evidence="2 7" id="KW-0963">Cytoplasm</keyword>
<protein>
    <recommendedName>
        <fullName evidence="7">Ribosomal RNA small subunit methyltransferase H</fullName>
        <ecNumber evidence="7">2.1.1.199</ecNumber>
    </recommendedName>
    <alternativeName>
        <fullName evidence="7">16S rRNA m(4)C1402 methyltransferase</fullName>
    </alternativeName>
    <alternativeName>
        <fullName evidence="7">rRNA (cytosine-N(4)-)-methyltransferase RsmH</fullName>
    </alternativeName>
</protein>
<keyword evidence="5 7" id="KW-0808">Transferase</keyword>
<dbReference type="InterPro" id="IPR029063">
    <property type="entry name" value="SAM-dependent_MTases_sf"/>
</dbReference>
<dbReference type="OrthoDB" id="9806637at2"/>
<dbReference type="PATRIC" id="fig|45065.4.peg.1318"/>
<accession>A0A0W0TVV2</accession>
<dbReference type="NCBIfam" id="TIGR00006">
    <property type="entry name" value="16S rRNA (cytosine(1402)-N(4))-methyltransferase RsmH"/>
    <property type="match status" value="1"/>
</dbReference>